<keyword evidence="3 5" id="KW-1133">Transmembrane helix</keyword>
<feature type="transmembrane region" description="Helical" evidence="5">
    <location>
        <begin position="144"/>
        <end position="166"/>
    </location>
</feature>
<sequence length="570" mass="60494">MPPQIPHADPGVPDTRGPFRYIWWLTRSQPWRILRGALFGTAWMVGLAVRPYLVSRGVDDGLRAHDRAALLFWVGTIVVSGLLMAWLGIMRHRTMTFVREDATARSAEVTLRHLARTGAALPRRLEAGEVATVSGRDITYVSHVLTFMGPGIGAVIAYAVVAVVLWATDPLLALLVLVGVPCVVAVISPLLRRLEKVETDYRHRQGALTARAADIVAGLRVLAGVGGRGLFADRYDRQSAKLRTEGYRVAAVNSWIEGLAIAIPAFFLALVVWLAARMAATGQITVGEMVGVYGYVAMLTTPCWMLLGSAHDVIRGRVAARRIIALLDVEPEEHAAGPPASAPASPADLHDPESGLTVPAGRLVAVAADDPATATALADRLARFAPSDVTWGGVPVSAVPLAEVRRRILVGDHDAYLFAGPLRTTLARGGSAEVGDGVHAAAADDVVDALPEGLDTEVDTQGRTLSGGQRQRVRLARAVLADAEVLILVDPTSAVDAHTEARIAERLREARAGRTTVLVATSPLLLGQADEVAFLRGGRVTATGAHADLLARDPAYRGLVARDADAEVTG</sequence>
<keyword evidence="2 5" id="KW-0812">Transmembrane</keyword>
<comment type="caution">
    <text evidence="8">The sequence shown here is derived from an EMBL/GenBank/DDBJ whole genome shotgun (WGS) entry which is preliminary data.</text>
</comment>
<feature type="domain" description="ABC transporter" evidence="6">
    <location>
        <begin position="261"/>
        <end position="562"/>
    </location>
</feature>
<feature type="transmembrane region" description="Helical" evidence="5">
    <location>
        <begin position="33"/>
        <end position="53"/>
    </location>
</feature>
<dbReference type="Gene3D" id="1.20.1560.10">
    <property type="entry name" value="ABC transporter type 1, transmembrane domain"/>
    <property type="match status" value="1"/>
</dbReference>
<feature type="transmembrane region" description="Helical" evidence="5">
    <location>
        <begin position="252"/>
        <end position="274"/>
    </location>
</feature>
<dbReference type="RefSeq" id="WP_308439992.1">
    <property type="nucleotide sequence ID" value="NZ_BAAALU010000004.1"/>
</dbReference>
<reference evidence="8 9" key="1">
    <citation type="submission" date="2021-01" db="EMBL/GenBank/DDBJ databases">
        <title>Whole genome shotgun sequence of Asanoa iriomotensis NBRC 100142.</title>
        <authorList>
            <person name="Komaki H."/>
            <person name="Tamura T."/>
        </authorList>
    </citation>
    <scope>NUCLEOTIDE SEQUENCE [LARGE SCALE GENOMIC DNA]</scope>
    <source>
        <strain evidence="8 9">NBRC 100142</strain>
    </source>
</reference>
<feature type="domain" description="ABC transmembrane type-1" evidence="7">
    <location>
        <begin position="36"/>
        <end position="315"/>
    </location>
</feature>
<dbReference type="EMBL" id="BONC01000055">
    <property type="protein sequence ID" value="GIF59846.1"/>
    <property type="molecule type" value="Genomic_DNA"/>
</dbReference>
<evidence type="ECO:0000256" key="1">
    <source>
        <dbReference type="ARBA" id="ARBA00004651"/>
    </source>
</evidence>
<accession>A0ABQ4CBL1</accession>
<dbReference type="PROSITE" id="PS50893">
    <property type="entry name" value="ABC_TRANSPORTER_2"/>
    <property type="match status" value="1"/>
</dbReference>
<proteinExistence type="predicted"/>
<dbReference type="InterPro" id="IPR011527">
    <property type="entry name" value="ABC1_TM_dom"/>
</dbReference>
<dbReference type="PANTHER" id="PTHR43394:SF1">
    <property type="entry name" value="ATP-BINDING CASSETTE SUB-FAMILY B MEMBER 10, MITOCHONDRIAL"/>
    <property type="match status" value="1"/>
</dbReference>
<keyword evidence="4 5" id="KW-0472">Membrane</keyword>
<dbReference type="SUPFAM" id="SSF90123">
    <property type="entry name" value="ABC transporter transmembrane region"/>
    <property type="match status" value="1"/>
</dbReference>
<evidence type="ECO:0000259" key="6">
    <source>
        <dbReference type="PROSITE" id="PS50893"/>
    </source>
</evidence>
<feature type="transmembrane region" description="Helical" evidence="5">
    <location>
        <begin position="68"/>
        <end position="89"/>
    </location>
</feature>
<dbReference type="InterPro" id="IPR003439">
    <property type="entry name" value="ABC_transporter-like_ATP-bd"/>
</dbReference>
<evidence type="ECO:0000256" key="3">
    <source>
        <dbReference type="ARBA" id="ARBA00022989"/>
    </source>
</evidence>
<keyword evidence="9" id="KW-1185">Reference proteome</keyword>
<evidence type="ECO:0000313" key="8">
    <source>
        <dbReference type="EMBL" id="GIF59846.1"/>
    </source>
</evidence>
<dbReference type="SUPFAM" id="SSF52540">
    <property type="entry name" value="P-loop containing nucleoside triphosphate hydrolases"/>
    <property type="match status" value="1"/>
</dbReference>
<evidence type="ECO:0000256" key="2">
    <source>
        <dbReference type="ARBA" id="ARBA00022692"/>
    </source>
</evidence>
<dbReference type="Pfam" id="PF00005">
    <property type="entry name" value="ABC_tran"/>
    <property type="match status" value="1"/>
</dbReference>
<evidence type="ECO:0000256" key="4">
    <source>
        <dbReference type="ARBA" id="ARBA00023136"/>
    </source>
</evidence>
<feature type="transmembrane region" description="Helical" evidence="5">
    <location>
        <begin position="172"/>
        <end position="191"/>
    </location>
</feature>
<name>A0ABQ4CBL1_9ACTN</name>
<evidence type="ECO:0000259" key="7">
    <source>
        <dbReference type="PROSITE" id="PS50929"/>
    </source>
</evidence>
<gene>
    <name evidence="8" type="ORF">Air01nite_59410</name>
</gene>
<dbReference type="InterPro" id="IPR027417">
    <property type="entry name" value="P-loop_NTPase"/>
</dbReference>
<dbReference type="InterPro" id="IPR017871">
    <property type="entry name" value="ABC_transporter-like_CS"/>
</dbReference>
<dbReference type="InterPro" id="IPR039421">
    <property type="entry name" value="Type_1_exporter"/>
</dbReference>
<dbReference type="Gene3D" id="3.40.50.300">
    <property type="entry name" value="P-loop containing nucleotide triphosphate hydrolases"/>
    <property type="match status" value="1"/>
</dbReference>
<dbReference type="PROSITE" id="PS50929">
    <property type="entry name" value="ABC_TM1F"/>
    <property type="match status" value="1"/>
</dbReference>
<organism evidence="8 9">
    <name type="scientific">Asanoa iriomotensis</name>
    <dbReference type="NCBI Taxonomy" id="234613"/>
    <lineage>
        <taxon>Bacteria</taxon>
        <taxon>Bacillati</taxon>
        <taxon>Actinomycetota</taxon>
        <taxon>Actinomycetes</taxon>
        <taxon>Micromonosporales</taxon>
        <taxon>Micromonosporaceae</taxon>
        <taxon>Asanoa</taxon>
    </lineage>
</organism>
<evidence type="ECO:0000256" key="5">
    <source>
        <dbReference type="SAM" id="Phobius"/>
    </source>
</evidence>
<dbReference type="PROSITE" id="PS00211">
    <property type="entry name" value="ABC_TRANSPORTER_1"/>
    <property type="match status" value="1"/>
</dbReference>
<dbReference type="Pfam" id="PF00664">
    <property type="entry name" value="ABC_membrane"/>
    <property type="match status" value="1"/>
</dbReference>
<evidence type="ECO:0000313" key="9">
    <source>
        <dbReference type="Proteomes" id="UP000624325"/>
    </source>
</evidence>
<comment type="subcellular location">
    <subcellularLocation>
        <location evidence="1">Cell membrane</location>
        <topology evidence="1">Multi-pass membrane protein</topology>
    </subcellularLocation>
</comment>
<dbReference type="PANTHER" id="PTHR43394">
    <property type="entry name" value="ATP-DEPENDENT PERMEASE MDL1, MITOCHONDRIAL"/>
    <property type="match status" value="1"/>
</dbReference>
<feature type="transmembrane region" description="Helical" evidence="5">
    <location>
        <begin position="286"/>
        <end position="307"/>
    </location>
</feature>
<dbReference type="Proteomes" id="UP000624325">
    <property type="component" value="Unassembled WGS sequence"/>
</dbReference>
<dbReference type="InterPro" id="IPR036640">
    <property type="entry name" value="ABC1_TM_sf"/>
</dbReference>
<protein>
    <submittedName>
        <fullName evidence="8">ABC transporter</fullName>
    </submittedName>
</protein>